<keyword evidence="16" id="KW-1185">Reference proteome</keyword>
<proteinExistence type="inferred from homology"/>
<evidence type="ECO:0000313" key="16">
    <source>
        <dbReference type="Proteomes" id="UP000322234"/>
    </source>
</evidence>
<comment type="caution">
    <text evidence="15">The sequence shown here is derived from an EMBL/GenBank/DDBJ whole genome shotgun (WGS) entry which is preliminary data.</text>
</comment>
<evidence type="ECO:0000256" key="3">
    <source>
        <dbReference type="ARBA" id="ARBA00004922"/>
    </source>
</evidence>
<name>A0A6B0QXS9_9CETA</name>
<keyword evidence="10" id="KW-0472">Membrane</keyword>
<dbReference type="PANTHER" id="PTHR21049">
    <property type="entry name" value="RIBOPHORIN I"/>
    <property type="match status" value="1"/>
</dbReference>
<accession>A0A6B0QXS9</accession>
<comment type="similarity">
    <text evidence="4">Belongs to the OST1 family.</text>
</comment>
<protein>
    <recommendedName>
        <fullName evidence="5">Dolichyl-diphosphooligosaccharide--protein glycosyltransferase subunit 1</fullName>
    </recommendedName>
    <alternativeName>
        <fullName evidence="11">Ribophorin I</fullName>
    </alternativeName>
    <alternativeName>
        <fullName evidence="12">Ribophorin-1</fullName>
    </alternativeName>
</protein>
<dbReference type="UniPathway" id="UPA00378"/>
<dbReference type="PANTHER" id="PTHR21049:SF0">
    <property type="entry name" value="DOLICHYL-DIPHOSPHOOLIGOSACCHARIDE--PROTEIN GLYCOSYLTRANSFERASE SUBUNIT 1"/>
    <property type="match status" value="1"/>
</dbReference>
<evidence type="ECO:0000256" key="1">
    <source>
        <dbReference type="ARBA" id="ARBA00002791"/>
    </source>
</evidence>
<keyword evidence="8" id="KW-0256">Endoplasmic reticulum</keyword>
<feature type="region of interest" description="Disordered" evidence="14">
    <location>
        <begin position="1"/>
        <end position="24"/>
    </location>
</feature>
<evidence type="ECO:0000256" key="7">
    <source>
        <dbReference type="ARBA" id="ARBA00022729"/>
    </source>
</evidence>
<evidence type="ECO:0000256" key="12">
    <source>
        <dbReference type="ARBA" id="ARBA00030076"/>
    </source>
</evidence>
<comment type="function">
    <text evidence="1">Subunit of the oligosaccharyl transferase (OST) complex that catalyzes the initial transfer of a defined glycan (Glc(3)Man(9)GlcNAc(2) in eukaryotes) from the lipid carrier dolichol-pyrophosphate to an asparagine residue within an Asn-X-Ser/Thr consensus motif in nascent polypeptide chains, the first step in protein N-glycosylation. N-glycosylation occurs cotranslationally and the complex associates with the Sec61 complex at the channel-forming translocon complex that mediates protein translocation across the endoplasmic reticulum (ER). All subunits are required for a maximal enzyme activity.</text>
</comment>
<evidence type="ECO:0000256" key="13">
    <source>
        <dbReference type="ARBA" id="ARBA00046898"/>
    </source>
</evidence>
<dbReference type="AlphaFoldDB" id="A0A6B0QXS9"/>
<reference evidence="15" key="1">
    <citation type="submission" date="2019-10" db="EMBL/GenBank/DDBJ databases">
        <title>The sequence and de novo assembly of the wild yak genome.</title>
        <authorList>
            <person name="Liu Y."/>
        </authorList>
    </citation>
    <scope>NUCLEOTIDE SEQUENCE [LARGE SCALE GENOMIC DNA]</scope>
    <source>
        <strain evidence="15">WY2019</strain>
    </source>
</reference>
<evidence type="ECO:0000256" key="14">
    <source>
        <dbReference type="SAM" id="MobiDB-lite"/>
    </source>
</evidence>
<organism evidence="15 16">
    <name type="scientific">Bos mutus</name>
    <name type="common">wild yak</name>
    <dbReference type="NCBI Taxonomy" id="72004"/>
    <lineage>
        <taxon>Eukaryota</taxon>
        <taxon>Metazoa</taxon>
        <taxon>Chordata</taxon>
        <taxon>Craniata</taxon>
        <taxon>Vertebrata</taxon>
        <taxon>Euteleostomi</taxon>
        <taxon>Mammalia</taxon>
        <taxon>Eutheria</taxon>
        <taxon>Laurasiatheria</taxon>
        <taxon>Artiodactyla</taxon>
        <taxon>Ruminantia</taxon>
        <taxon>Pecora</taxon>
        <taxon>Bovidae</taxon>
        <taxon>Bovinae</taxon>
        <taxon>Bos</taxon>
    </lineage>
</organism>
<evidence type="ECO:0000256" key="4">
    <source>
        <dbReference type="ARBA" id="ARBA00008905"/>
    </source>
</evidence>
<evidence type="ECO:0000256" key="5">
    <source>
        <dbReference type="ARBA" id="ARBA00017611"/>
    </source>
</evidence>
<comment type="pathway">
    <text evidence="3">Protein modification; protein glycosylation.</text>
</comment>
<dbReference type="InterPro" id="IPR007676">
    <property type="entry name" value="Ribophorin_I"/>
</dbReference>
<comment type="subunit">
    <text evidence="13">Component of the oligosaccharyltransferase (OST) complex. OST exists in two different complex forms which contain common core subunits RPN1, RPN2, OST48, OST4, DAD1 and TMEM258, either STT3A or STT3B as catalytic subunits, and form-specific accessory subunits. STT3A complex assembly occurs through the formation of 3 subcomplexes. Subcomplex 1 contains RPN1 and TMEM258, subcomplex 2 contains the STT3A-specific subunits STT3A, DC2/OSTC, and KCP2 as well as the core subunit OST4, and subcomplex 3 contains RPN2, DAD1, and OST48. The STT3A complex can form stable complexes with the Sec61 complex or with both the Sec61 and TRAP complexes. Interacts with TMEM35A/NACHO.</text>
</comment>
<keyword evidence="7" id="KW-0732">Signal</keyword>
<evidence type="ECO:0000256" key="10">
    <source>
        <dbReference type="ARBA" id="ARBA00023136"/>
    </source>
</evidence>
<gene>
    <name evidence="15" type="ORF">E5288_WYG009730</name>
</gene>
<evidence type="ECO:0000256" key="8">
    <source>
        <dbReference type="ARBA" id="ARBA00022824"/>
    </source>
</evidence>
<evidence type="ECO:0000256" key="6">
    <source>
        <dbReference type="ARBA" id="ARBA00022692"/>
    </source>
</evidence>
<evidence type="ECO:0000313" key="15">
    <source>
        <dbReference type="EMBL" id="MXQ82679.1"/>
    </source>
</evidence>
<dbReference type="GO" id="GO:0008250">
    <property type="term" value="C:oligosaccharyltransferase complex"/>
    <property type="evidence" value="ECO:0007669"/>
    <property type="project" value="TreeGrafter"/>
</dbReference>
<evidence type="ECO:0000256" key="2">
    <source>
        <dbReference type="ARBA" id="ARBA00004115"/>
    </source>
</evidence>
<keyword evidence="6" id="KW-0812">Transmembrane</keyword>
<sequence>MTTVNRYKQSRDVSTLKSSKKSLETEHKALTSEVALPQSRLKTQGSDLCDKVSEMQRLDAQVKELVLKVAVEAERLVAGKLKKDTYIENEKLISGKRQDLVGKRPHPGCPVALQTQAWA</sequence>
<dbReference type="Proteomes" id="UP000322234">
    <property type="component" value="Unassembled WGS sequence"/>
</dbReference>
<keyword evidence="9" id="KW-1133">Transmembrane helix</keyword>
<comment type="subcellular location">
    <subcellularLocation>
        <location evidence="2">Endoplasmic reticulum membrane</location>
        <topology evidence="2">Single-pass type I membrane protein</topology>
    </subcellularLocation>
</comment>
<dbReference type="EMBL" id="VBQZ03000013">
    <property type="protein sequence ID" value="MXQ82679.1"/>
    <property type="molecule type" value="Genomic_DNA"/>
</dbReference>
<evidence type="ECO:0000256" key="11">
    <source>
        <dbReference type="ARBA" id="ARBA00029913"/>
    </source>
</evidence>
<evidence type="ECO:0000256" key="9">
    <source>
        <dbReference type="ARBA" id="ARBA00022989"/>
    </source>
</evidence>
<dbReference type="GO" id="GO:0018279">
    <property type="term" value="P:protein N-linked glycosylation via asparagine"/>
    <property type="evidence" value="ECO:0007669"/>
    <property type="project" value="TreeGrafter"/>
</dbReference>